<feature type="domain" description="Glycosyl transferase family 28 C-terminal" evidence="1">
    <location>
        <begin position="1"/>
        <end position="139"/>
    </location>
</feature>
<reference evidence="2" key="1">
    <citation type="submission" date="2024-06" db="EMBL/GenBank/DDBJ databases">
        <authorList>
            <person name="Huang C.H."/>
            <person name="Ting Y.S."/>
            <person name="Cheng Y.H."/>
        </authorList>
    </citation>
    <scope>NUCLEOTIDE SEQUENCE</scope>
    <source>
        <strain evidence="2">TCI803</strain>
    </source>
</reference>
<dbReference type="GO" id="GO:0016758">
    <property type="term" value="F:hexosyltransferase activity"/>
    <property type="evidence" value="ECO:0007669"/>
    <property type="project" value="InterPro"/>
</dbReference>
<dbReference type="InterPro" id="IPR007235">
    <property type="entry name" value="Glyco_trans_28_C"/>
</dbReference>
<dbReference type="RefSeq" id="WP_350346355.1">
    <property type="nucleotide sequence ID" value="NZ_CP158453.1"/>
</dbReference>
<organism evidence="2">
    <name type="scientific">Heyndrickxia faecalis</name>
    <dbReference type="NCBI Taxonomy" id="2824910"/>
    <lineage>
        <taxon>Bacteria</taxon>
        <taxon>Bacillati</taxon>
        <taxon>Bacillota</taxon>
        <taxon>Bacilli</taxon>
        <taxon>Bacillales</taxon>
        <taxon>Bacillaceae</taxon>
        <taxon>Heyndrickxia</taxon>
    </lineage>
</organism>
<sequence length="158" mass="18084">MIFVVLGTQRFPMNRVIDKIDNLIEIGFLNKNKIVIQNGHSKNSKYAENLGMIDESAFNNYIKNSDIVITHGGTSSIIKALRNNKKTIIIPRRADLREHVDNHQFEISDMFKNNGYAEVVLDIEDLKEAIINIEQKEYKKLSLPNGLADFLINDILKL</sequence>
<gene>
    <name evidence="2" type="ORF">ABR335_15220</name>
</gene>
<dbReference type="AlphaFoldDB" id="A0AAU7WF97"/>
<dbReference type="GeneID" id="93260979"/>
<dbReference type="Pfam" id="PF04101">
    <property type="entry name" value="Glyco_tran_28_C"/>
    <property type="match status" value="1"/>
</dbReference>
<proteinExistence type="predicted"/>
<name>A0AAU7WF97_9BACI</name>
<protein>
    <submittedName>
        <fullName evidence="2">Glycosyltransferase</fullName>
    </submittedName>
</protein>
<dbReference type="SUPFAM" id="SSF53756">
    <property type="entry name" value="UDP-Glycosyltransferase/glycogen phosphorylase"/>
    <property type="match status" value="1"/>
</dbReference>
<dbReference type="EMBL" id="CP158453">
    <property type="protein sequence ID" value="XBX97780.1"/>
    <property type="molecule type" value="Genomic_DNA"/>
</dbReference>
<dbReference type="Gene3D" id="3.40.50.2000">
    <property type="entry name" value="Glycogen Phosphorylase B"/>
    <property type="match status" value="1"/>
</dbReference>
<accession>A0AAU7WF97</accession>
<evidence type="ECO:0000313" key="2">
    <source>
        <dbReference type="EMBL" id="XBX97780.1"/>
    </source>
</evidence>
<evidence type="ECO:0000259" key="1">
    <source>
        <dbReference type="Pfam" id="PF04101"/>
    </source>
</evidence>